<dbReference type="EC" id="1.1.99.1" evidence="9"/>
<name>A0A552U7Z8_9SPHN</name>
<dbReference type="OrthoDB" id="9785276at2"/>
<dbReference type="InterPro" id="IPR007867">
    <property type="entry name" value="GMC_OxRtase_C"/>
</dbReference>
<evidence type="ECO:0000256" key="4">
    <source>
        <dbReference type="ARBA" id="ARBA00022827"/>
    </source>
</evidence>
<comment type="caution">
    <text evidence="9">The sequence shown here is derived from an EMBL/GenBank/DDBJ whole genome shotgun (WGS) entry which is preliminary data.</text>
</comment>
<dbReference type="RefSeq" id="WP_144237547.1">
    <property type="nucleotide sequence ID" value="NZ_VJWA01000002.1"/>
</dbReference>
<feature type="binding site" evidence="5">
    <location>
        <position position="222"/>
    </location>
    <ligand>
        <name>FAD</name>
        <dbReference type="ChEBI" id="CHEBI:57692"/>
    </ligand>
</feature>
<dbReference type="InterPro" id="IPR012132">
    <property type="entry name" value="GMC_OxRdtase"/>
</dbReference>
<dbReference type="AlphaFoldDB" id="A0A552U7Z8"/>
<comment type="similarity">
    <text evidence="2 6">Belongs to the GMC oxidoreductase family.</text>
</comment>
<feature type="domain" description="Glucose-methanol-choline oxidoreductase N-terminal" evidence="7">
    <location>
        <begin position="85"/>
        <end position="108"/>
    </location>
</feature>
<feature type="binding site" evidence="5">
    <location>
        <begin position="95"/>
        <end position="98"/>
    </location>
    <ligand>
        <name>FAD</name>
        <dbReference type="ChEBI" id="CHEBI:57692"/>
    </ligand>
</feature>
<evidence type="ECO:0000256" key="6">
    <source>
        <dbReference type="RuleBase" id="RU003968"/>
    </source>
</evidence>
<dbReference type="GO" id="GO:0008812">
    <property type="term" value="F:choline dehydrogenase activity"/>
    <property type="evidence" value="ECO:0007669"/>
    <property type="project" value="UniProtKB-EC"/>
</dbReference>
<dbReference type="Gene3D" id="3.30.560.10">
    <property type="entry name" value="Glucose Oxidase, domain 3"/>
    <property type="match status" value="1"/>
</dbReference>
<dbReference type="PROSITE" id="PS00623">
    <property type="entry name" value="GMC_OXRED_1"/>
    <property type="match status" value="1"/>
</dbReference>
<evidence type="ECO:0000313" key="9">
    <source>
        <dbReference type="EMBL" id="TRW14342.1"/>
    </source>
</evidence>
<organism evidence="9 10">
    <name type="scientific">Glacieibacterium frigidum</name>
    <dbReference type="NCBI Taxonomy" id="2593303"/>
    <lineage>
        <taxon>Bacteria</taxon>
        <taxon>Pseudomonadati</taxon>
        <taxon>Pseudomonadota</taxon>
        <taxon>Alphaproteobacteria</taxon>
        <taxon>Sphingomonadales</taxon>
        <taxon>Sphingosinicellaceae</taxon>
        <taxon>Glacieibacterium</taxon>
    </lineage>
</organism>
<evidence type="ECO:0000256" key="3">
    <source>
        <dbReference type="ARBA" id="ARBA00022630"/>
    </source>
</evidence>
<dbReference type="Gene3D" id="3.50.50.60">
    <property type="entry name" value="FAD/NAD(P)-binding domain"/>
    <property type="match status" value="1"/>
</dbReference>
<dbReference type="InterPro" id="IPR036188">
    <property type="entry name" value="FAD/NAD-bd_sf"/>
</dbReference>
<keyword evidence="10" id="KW-1185">Reference proteome</keyword>
<dbReference type="PANTHER" id="PTHR11552">
    <property type="entry name" value="GLUCOSE-METHANOL-CHOLINE GMC OXIDOREDUCTASE"/>
    <property type="match status" value="1"/>
</dbReference>
<gene>
    <name evidence="9" type="ORF">FMM06_11565</name>
</gene>
<reference evidence="9 10" key="1">
    <citation type="submission" date="2019-07" db="EMBL/GenBank/DDBJ databases">
        <title>Novel species isolated from glacier.</title>
        <authorList>
            <person name="Liu Q."/>
            <person name="Xin Y.-H."/>
        </authorList>
    </citation>
    <scope>NUCLEOTIDE SEQUENCE [LARGE SCALE GENOMIC DNA]</scope>
    <source>
        <strain evidence="9 10">LB1R16</strain>
    </source>
</reference>
<dbReference type="InterPro" id="IPR000172">
    <property type="entry name" value="GMC_OxRdtase_N"/>
</dbReference>
<dbReference type="GO" id="GO:0050660">
    <property type="term" value="F:flavin adenine dinucleotide binding"/>
    <property type="evidence" value="ECO:0007669"/>
    <property type="project" value="InterPro"/>
</dbReference>
<dbReference type="Pfam" id="PF00732">
    <property type="entry name" value="GMC_oxred_N"/>
    <property type="match status" value="1"/>
</dbReference>
<feature type="binding site" evidence="5">
    <location>
        <position position="87"/>
    </location>
    <ligand>
        <name>FAD</name>
        <dbReference type="ChEBI" id="CHEBI:57692"/>
    </ligand>
</feature>
<proteinExistence type="inferred from homology"/>
<keyword evidence="9" id="KW-0560">Oxidoreductase</keyword>
<comment type="cofactor">
    <cofactor evidence="1 5">
        <name>FAD</name>
        <dbReference type="ChEBI" id="CHEBI:57692"/>
    </cofactor>
</comment>
<evidence type="ECO:0000259" key="7">
    <source>
        <dbReference type="PROSITE" id="PS00623"/>
    </source>
</evidence>
<dbReference type="Pfam" id="PF05199">
    <property type="entry name" value="GMC_oxred_C"/>
    <property type="match status" value="1"/>
</dbReference>
<dbReference type="Proteomes" id="UP000317894">
    <property type="component" value="Unassembled WGS sequence"/>
</dbReference>
<dbReference type="PIRSF" id="PIRSF000137">
    <property type="entry name" value="Alcohol_oxidase"/>
    <property type="match status" value="1"/>
</dbReference>
<dbReference type="PANTHER" id="PTHR11552:SF147">
    <property type="entry name" value="CHOLINE DEHYDROGENASE, MITOCHONDRIAL"/>
    <property type="match status" value="1"/>
</dbReference>
<evidence type="ECO:0000313" key="10">
    <source>
        <dbReference type="Proteomes" id="UP000317894"/>
    </source>
</evidence>
<dbReference type="SUPFAM" id="SSF54373">
    <property type="entry name" value="FAD-linked reductases, C-terminal domain"/>
    <property type="match status" value="1"/>
</dbReference>
<dbReference type="NCBIfam" id="NF002550">
    <property type="entry name" value="PRK02106.1"/>
    <property type="match status" value="1"/>
</dbReference>
<dbReference type="EMBL" id="VJWA01000002">
    <property type="protein sequence ID" value="TRW14342.1"/>
    <property type="molecule type" value="Genomic_DNA"/>
</dbReference>
<keyword evidence="3 6" id="KW-0285">Flavoprotein</keyword>
<dbReference type="SUPFAM" id="SSF51905">
    <property type="entry name" value="FAD/NAD(P)-binding domain"/>
    <property type="match status" value="1"/>
</dbReference>
<evidence type="ECO:0000256" key="1">
    <source>
        <dbReference type="ARBA" id="ARBA00001974"/>
    </source>
</evidence>
<sequence>MSETFDFIVVGGGSAGCVLANRLSADPRHRVLLLEAGGDHNKAMIDMPGGLTTIIPPQVSSPHDWGFWTVPQAAMGGRAMYWPRGRVLGGSSSINGMVYIRGHSSDYDRWAQLGLTGWGWADVLPYFKRAENSERGGDEFHGQGGPLHTSNRCLPHVLNSVFIEAAVQAGFGRTDDFNGPRLEGAGMYDSTIKAGSRWSAARAYLDPAKGRPNLTIRTSVQVDRVTFEGSRATGVAYTARGRAETVRAHEVMLCGGAIASPQLMMLSGIGPAAHLREHGIAVVHDAADVGGNLQDHLDMIVQWKCTQPVTLNGSARFDRKLRALLEWRFRKSGNASYIPTPAGAFLSTREGLAAPDVQLHFMPVRGNAHGAGTFTAEHGYQMHVCQLRPESRGTIRLGGPNAATAPLIDPQYLTAREDVETLSAGVRIARAIGNAAAFDDYRGQELWPTAEVAADQDALVAAMRQWGETIYHPVGTCRMGVDEKAVVDGACRVNGVHGLRVVDASVMPFLVSGNTNAPTIMVAEKVSDMILADAKQALAA</sequence>
<keyword evidence="4 5" id="KW-0274">FAD</keyword>
<protein>
    <submittedName>
        <fullName evidence="9">Choline dehydrogenase</fullName>
        <ecNumber evidence="9">1.1.99.1</ecNumber>
    </submittedName>
</protein>
<feature type="domain" description="Glucose-methanol-choline oxidoreductase N-terminal" evidence="8">
    <location>
        <begin position="256"/>
        <end position="270"/>
    </location>
</feature>
<evidence type="ECO:0000256" key="2">
    <source>
        <dbReference type="ARBA" id="ARBA00010790"/>
    </source>
</evidence>
<evidence type="ECO:0000256" key="5">
    <source>
        <dbReference type="PIRSR" id="PIRSR000137-2"/>
    </source>
</evidence>
<evidence type="ECO:0000259" key="8">
    <source>
        <dbReference type="PROSITE" id="PS00624"/>
    </source>
</evidence>
<accession>A0A552U7Z8</accession>
<dbReference type="PROSITE" id="PS00624">
    <property type="entry name" value="GMC_OXRED_2"/>
    <property type="match status" value="1"/>
</dbReference>